<evidence type="ECO:0000313" key="2">
    <source>
        <dbReference type="Proteomes" id="UP000823634"/>
    </source>
</evidence>
<proteinExistence type="predicted"/>
<dbReference type="SUPFAM" id="SSF56784">
    <property type="entry name" value="HAD-like"/>
    <property type="match status" value="1"/>
</dbReference>
<dbReference type="InterPro" id="IPR036412">
    <property type="entry name" value="HAD-like_sf"/>
</dbReference>
<organism evidence="1 2">
    <name type="scientific">Candidatus Alloenteromonas pullistercoris</name>
    <dbReference type="NCBI Taxonomy" id="2840785"/>
    <lineage>
        <taxon>Bacteria</taxon>
        <taxon>Bacillati</taxon>
        <taxon>Bacillota</taxon>
        <taxon>Bacillota incertae sedis</taxon>
        <taxon>Candidatus Alloenteromonas</taxon>
    </lineage>
</organism>
<protein>
    <submittedName>
        <fullName evidence="1">HAD hydrolase-like protein</fullName>
    </submittedName>
</protein>
<gene>
    <name evidence="1" type="ORF">IAC61_03195</name>
</gene>
<sequence length="171" mass="19045">MWKRVVPFAYSPDIFSIPDSFWASSGAKVVLSDLDNTLDPYSVKLPSPRVKELKDRLESLGIKLRIASNNHSKRVQDYASSLGVEADCFLLKPFSHKLKKALCELGVEKTEAILVGDQISTDVIAGNGAGIRTILTEPLSPEEPTCTKINRLFDRPIRKKLRKKGLLKPIQ</sequence>
<dbReference type="InterPro" id="IPR023214">
    <property type="entry name" value="HAD_sf"/>
</dbReference>
<dbReference type="Proteomes" id="UP000823634">
    <property type="component" value="Unassembled WGS sequence"/>
</dbReference>
<dbReference type="InterPro" id="IPR041492">
    <property type="entry name" value="HAD_2"/>
</dbReference>
<name>A0A9D9DEK4_9FIRM</name>
<reference evidence="1" key="2">
    <citation type="journal article" date="2021" name="PeerJ">
        <title>Extensive microbial diversity within the chicken gut microbiome revealed by metagenomics and culture.</title>
        <authorList>
            <person name="Gilroy R."/>
            <person name="Ravi A."/>
            <person name="Getino M."/>
            <person name="Pursley I."/>
            <person name="Horton D.L."/>
            <person name="Alikhan N.F."/>
            <person name="Baker D."/>
            <person name="Gharbi K."/>
            <person name="Hall N."/>
            <person name="Watson M."/>
            <person name="Adriaenssens E.M."/>
            <person name="Foster-Nyarko E."/>
            <person name="Jarju S."/>
            <person name="Secka A."/>
            <person name="Antonio M."/>
            <person name="Oren A."/>
            <person name="Chaudhuri R.R."/>
            <person name="La Ragione R."/>
            <person name="Hildebrand F."/>
            <person name="Pallen M.J."/>
        </authorList>
    </citation>
    <scope>NUCLEOTIDE SEQUENCE</scope>
    <source>
        <strain evidence="1">17113</strain>
    </source>
</reference>
<dbReference type="GO" id="GO:0016787">
    <property type="term" value="F:hydrolase activity"/>
    <property type="evidence" value="ECO:0007669"/>
    <property type="project" value="UniProtKB-KW"/>
</dbReference>
<keyword evidence="1" id="KW-0378">Hydrolase</keyword>
<dbReference type="EMBL" id="JADINA010000021">
    <property type="protein sequence ID" value="MBO8426309.1"/>
    <property type="molecule type" value="Genomic_DNA"/>
</dbReference>
<reference evidence="1" key="1">
    <citation type="submission" date="2020-10" db="EMBL/GenBank/DDBJ databases">
        <authorList>
            <person name="Gilroy R."/>
        </authorList>
    </citation>
    <scope>NUCLEOTIDE SEQUENCE</scope>
    <source>
        <strain evidence="1">17113</strain>
    </source>
</reference>
<dbReference type="Pfam" id="PF13419">
    <property type="entry name" value="HAD_2"/>
    <property type="match status" value="1"/>
</dbReference>
<dbReference type="AlphaFoldDB" id="A0A9D9DEK4"/>
<dbReference type="Gene3D" id="3.40.50.1000">
    <property type="entry name" value="HAD superfamily/HAD-like"/>
    <property type="match status" value="1"/>
</dbReference>
<evidence type="ECO:0000313" key="1">
    <source>
        <dbReference type="EMBL" id="MBO8426309.1"/>
    </source>
</evidence>
<comment type="caution">
    <text evidence="1">The sequence shown here is derived from an EMBL/GenBank/DDBJ whole genome shotgun (WGS) entry which is preliminary data.</text>
</comment>
<accession>A0A9D9DEK4</accession>